<dbReference type="Proteomes" id="UP000030765">
    <property type="component" value="Unassembled WGS sequence"/>
</dbReference>
<dbReference type="EMBL" id="ATLV01014114">
    <property type="status" value="NOT_ANNOTATED_CDS"/>
    <property type="molecule type" value="Genomic_DNA"/>
</dbReference>
<proteinExistence type="predicted"/>
<reference evidence="1 3" key="1">
    <citation type="journal article" date="2014" name="BMC Genomics">
        <title>Genome sequence of Anopheles sinensis provides insight into genetics basis of mosquito competence for malaria parasites.</title>
        <authorList>
            <person name="Zhou D."/>
            <person name="Zhang D."/>
            <person name="Ding G."/>
            <person name="Shi L."/>
            <person name="Hou Q."/>
            <person name="Ye Y."/>
            <person name="Xu Y."/>
            <person name="Zhou H."/>
            <person name="Xiong C."/>
            <person name="Li S."/>
            <person name="Yu J."/>
            <person name="Hong S."/>
            <person name="Yu X."/>
            <person name="Zou P."/>
            <person name="Chen C."/>
            <person name="Chang X."/>
            <person name="Wang W."/>
            <person name="Lv Y."/>
            <person name="Sun Y."/>
            <person name="Ma L."/>
            <person name="Shen B."/>
            <person name="Zhu C."/>
        </authorList>
    </citation>
    <scope>NUCLEOTIDE SEQUENCE [LARGE SCALE GENOMIC DNA]</scope>
</reference>
<gene>
    <name evidence="1" type="ORF">ZHAS_00005705</name>
</gene>
<sequence length="55" mass="6284">MPVAIDVRRKTFDRLHRLHDDAGFCPPARPRWQTLTLTDDCIPMAVFQSLADDSS</sequence>
<evidence type="ECO:0000313" key="2">
    <source>
        <dbReference type="EnsemblMetazoa" id="ASIC005705-PA"/>
    </source>
</evidence>
<protein>
    <submittedName>
        <fullName evidence="1 2">AT30160p</fullName>
    </submittedName>
</protein>
<keyword evidence="3" id="KW-1185">Reference proteome</keyword>
<name>A0A084VK57_ANOSI</name>
<dbReference type="EMBL" id="KE524943">
    <property type="protein sequence ID" value="KFB38351.1"/>
    <property type="molecule type" value="Genomic_DNA"/>
</dbReference>
<organism evidence="1">
    <name type="scientific">Anopheles sinensis</name>
    <name type="common">Mosquito</name>
    <dbReference type="NCBI Taxonomy" id="74873"/>
    <lineage>
        <taxon>Eukaryota</taxon>
        <taxon>Metazoa</taxon>
        <taxon>Ecdysozoa</taxon>
        <taxon>Arthropoda</taxon>
        <taxon>Hexapoda</taxon>
        <taxon>Insecta</taxon>
        <taxon>Pterygota</taxon>
        <taxon>Neoptera</taxon>
        <taxon>Endopterygota</taxon>
        <taxon>Diptera</taxon>
        <taxon>Nematocera</taxon>
        <taxon>Culicoidea</taxon>
        <taxon>Culicidae</taxon>
        <taxon>Anophelinae</taxon>
        <taxon>Anopheles</taxon>
    </lineage>
</organism>
<dbReference type="EnsemblMetazoa" id="ASIC005705-RA">
    <property type="protein sequence ID" value="ASIC005705-PA"/>
    <property type="gene ID" value="ASIC005705"/>
</dbReference>
<evidence type="ECO:0000313" key="1">
    <source>
        <dbReference type="EMBL" id="KFB38351.1"/>
    </source>
</evidence>
<reference evidence="2" key="2">
    <citation type="submission" date="2020-05" db="UniProtKB">
        <authorList>
            <consortium name="EnsemblMetazoa"/>
        </authorList>
    </citation>
    <scope>IDENTIFICATION</scope>
</reference>
<accession>A0A084VK57</accession>
<dbReference type="VEuPathDB" id="VectorBase:ASIC005705"/>
<dbReference type="AlphaFoldDB" id="A0A084VK57"/>
<evidence type="ECO:0000313" key="3">
    <source>
        <dbReference type="Proteomes" id="UP000030765"/>
    </source>
</evidence>